<dbReference type="AlphaFoldDB" id="A0A2P6MZ11"/>
<dbReference type="Proteomes" id="UP000241769">
    <property type="component" value="Unassembled WGS sequence"/>
</dbReference>
<evidence type="ECO:0000313" key="1">
    <source>
        <dbReference type="EMBL" id="PRP76916.1"/>
    </source>
</evidence>
<evidence type="ECO:0000313" key="2">
    <source>
        <dbReference type="Proteomes" id="UP000241769"/>
    </source>
</evidence>
<protein>
    <submittedName>
        <fullName evidence="1">Uncharacterized protein</fullName>
    </submittedName>
</protein>
<organism evidence="1 2">
    <name type="scientific">Planoprotostelium fungivorum</name>
    <dbReference type="NCBI Taxonomy" id="1890364"/>
    <lineage>
        <taxon>Eukaryota</taxon>
        <taxon>Amoebozoa</taxon>
        <taxon>Evosea</taxon>
        <taxon>Variosea</taxon>
        <taxon>Cavosteliida</taxon>
        <taxon>Cavosteliaceae</taxon>
        <taxon>Planoprotostelium</taxon>
    </lineage>
</organism>
<gene>
    <name evidence="1" type="ORF">PROFUN_06194</name>
</gene>
<keyword evidence="2" id="KW-1185">Reference proteome</keyword>
<dbReference type="EMBL" id="MDYQ01000292">
    <property type="protein sequence ID" value="PRP76916.1"/>
    <property type="molecule type" value="Genomic_DNA"/>
</dbReference>
<name>A0A2P6MZ11_9EUKA</name>
<dbReference type="InParanoid" id="A0A2P6MZ11"/>
<comment type="caution">
    <text evidence="1">The sequence shown here is derived from an EMBL/GenBank/DDBJ whole genome shotgun (WGS) entry which is preliminary data.</text>
</comment>
<accession>A0A2P6MZ11</accession>
<proteinExistence type="predicted"/>
<sequence length="74" mass="8750">MVSLVIVVHKYWNKRTRRSHASYEPLCNGDEFGMSAESLNPITYRRNTHSFALHKEELYDAESFLSQPSKKRKY</sequence>
<reference evidence="1 2" key="1">
    <citation type="journal article" date="2018" name="Genome Biol. Evol.">
        <title>Multiple Roots of Fruiting Body Formation in Amoebozoa.</title>
        <authorList>
            <person name="Hillmann F."/>
            <person name="Forbes G."/>
            <person name="Novohradska S."/>
            <person name="Ferling I."/>
            <person name="Riege K."/>
            <person name="Groth M."/>
            <person name="Westermann M."/>
            <person name="Marz M."/>
            <person name="Spaller T."/>
            <person name="Winckler T."/>
            <person name="Schaap P."/>
            <person name="Glockner G."/>
        </authorList>
    </citation>
    <scope>NUCLEOTIDE SEQUENCE [LARGE SCALE GENOMIC DNA]</scope>
    <source>
        <strain evidence="1 2">Jena</strain>
    </source>
</reference>